<dbReference type="AlphaFoldDB" id="A0A1X0NPQ5"/>
<evidence type="ECO:0000313" key="3">
    <source>
        <dbReference type="EMBL" id="ORC86159.1"/>
    </source>
</evidence>
<dbReference type="OrthoDB" id="266844at2759"/>
<accession>A0A1X0NPQ5</accession>
<evidence type="ECO:0000313" key="4">
    <source>
        <dbReference type="Proteomes" id="UP000192257"/>
    </source>
</evidence>
<feature type="compositionally biased region" description="Acidic residues" evidence="2">
    <location>
        <begin position="110"/>
        <end position="123"/>
    </location>
</feature>
<evidence type="ECO:0000256" key="1">
    <source>
        <dbReference type="SAM" id="Coils"/>
    </source>
</evidence>
<keyword evidence="4" id="KW-1185">Reference proteome</keyword>
<reference evidence="3 4" key="1">
    <citation type="submission" date="2017-03" db="EMBL/GenBank/DDBJ databases">
        <title>An alternative strategy for trypanosome survival in the mammalian bloodstream revealed through genome and transcriptome analysis of the ubiquitous bovine parasite Trypanosoma (Megatrypanum) theileri.</title>
        <authorList>
            <person name="Kelly S."/>
            <person name="Ivens A."/>
            <person name="Mott A."/>
            <person name="O'Neill E."/>
            <person name="Emms D."/>
            <person name="Macleod O."/>
            <person name="Voorheis P."/>
            <person name="Matthews J."/>
            <person name="Matthews K."/>
            <person name="Carrington M."/>
        </authorList>
    </citation>
    <scope>NUCLEOTIDE SEQUENCE [LARGE SCALE GENOMIC DNA]</scope>
    <source>
        <strain evidence="3">Edinburgh</strain>
    </source>
</reference>
<dbReference type="RefSeq" id="XP_028880225.1">
    <property type="nucleotide sequence ID" value="XM_029028522.1"/>
</dbReference>
<dbReference type="Proteomes" id="UP000192257">
    <property type="component" value="Unassembled WGS sequence"/>
</dbReference>
<feature type="region of interest" description="Disordered" evidence="2">
    <location>
        <begin position="959"/>
        <end position="1032"/>
    </location>
</feature>
<sequence length="1032" mass="117636">MNVDNPFADDLSSLDALMAEFAAGKGSRSIGASPAVPTLSTATVTIPTTTNITNTTTNTIPTIAGAPFAGMEGRRGRRNVLPMKDSAQQQQQQQPFATRGTAMPKTTTVVEDEPMPWEIDDEPSPNTREQTPATARSALPKPNPNMRVQQETVAVDDNNNSDDDPLGFLEGPVSSRRTAATGERGNGDVITTADANTVSSSSLQNVKSEEEKRRAEYRDLLSSMDAVEMEITQMQNTLDTLQIKSDTELTEMETKIIEKQMEFAKQEENIMAEQEKYDAHHQRRIQEVRDRTADLLKQQEEVVGAAEKERYKAQLKSLTAEAEEKENIIEELLQQRELLLQNHRYDEKGIFIALEEEEEEKKEKEETIAAATDNNNDEENKSTGEGSVVNGLSSVERKMNAALRILRQHHNERLDSLTNGVVEFIHQETREVAQETRKKREVTYMQDILSRKEELAEFMQEFLQRYRDFFQYRAEEKIRNMTTVREGLQKATAQLRLCAKKRLETRVKDVATKLEESARRFEKLATESFEYVRRKAAAVSDSDETTAQSQRADLENRCQVEQAVLEKLQRAEVETLQEQLERLRRLSERDRSENITHEHDRVKALCIAKAESCTCVVRELESAVQQQTRQQMARNKALRVEGEGHLFLNNEELALRMAVQEKEAAVNTLLEDVRKHQQELFVTRQRCNELHAVILNKLQEEVQTVRQQRLAQESHFASVELLRTAWGREQQELLHWGLEIPQIDDISTTTTNNNSDGGNTVNVESARAHIPIATAVVNTMDLIAERSHSLVEHRTQMREQWRHLHYLMEKEYNNVLAERRETELCWVHLVESLLQLLTEQEAAGAQECEVTQEIAKLEAAKELLNHDKELFCRRRAELEEDTIHLKKELEAILSERAKQTELHQKLAKEQNTLLQQQQRLNVESPGLPYSLVTNNATDNVDNTNNAVTVDDAERYVVSPPQHEKTASHCSVSRLQDETGSDNVLPSSEKQQQRRMEIRRPTLPPNVISNSPITGTYTNSPFRDSTSEIKSNA</sequence>
<gene>
    <name evidence="3" type="ORF">TM35_000301990</name>
</gene>
<organism evidence="3 4">
    <name type="scientific">Trypanosoma theileri</name>
    <dbReference type="NCBI Taxonomy" id="67003"/>
    <lineage>
        <taxon>Eukaryota</taxon>
        <taxon>Discoba</taxon>
        <taxon>Euglenozoa</taxon>
        <taxon>Kinetoplastea</taxon>
        <taxon>Metakinetoplastina</taxon>
        <taxon>Trypanosomatida</taxon>
        <taxon>Trypanosomatidae</taxon>
        <taxon>Trypanosoma</taxon>
    </lineage>
</organism>
<dbReference type="EMBL" id="NBCO01000030">
    <property type="protein sequence ID" value="ORC86159.1"/>
    <property type="molecule type" value="Genomic_DNA"/>
</dbReference>
<feature type="coiled-coil region" evidence="1">
    <location>
        <begin position="224"/>
        <end position="269"/>
    </location>
</feature>
<evidence type="ECO:0000256" key="2">
    <source>
        <dbReference type="SAM" id="MobiDB-lite"/>
    </source>
</evidence>
<feature type="compositionally biased region" description="Polar residues" evidence="2">
    <location>
        <begin position="1006"/>
        <end position="1032"/>
    </location>
</feature>
<comment type="caution">
    <text evidence="3">The sequence shown here is derived from an EMBL/GenBank/DDBJ whole genome shotgun (WGS) entry which is preliminary data.</text>
</comment>
<proteinExistence type="predicted"/>
<feature type="region of interest" description="Disordered" evidence="2">
    <location>
        <begin position="83"/>
        <end position="189"/>
    </location>
</feature>
<feature type="compositionally biased region" description="Basic and acidic residues" evidence="2">
    <location>
        <begin position="990"/>
        <end position="999"/>
    </location>
</feature>
<feature type="coiled-coil region" evidence="1">
    <location>
        <begin position="551"/>
        <end position="593"/>
    </location>
</feature>
<dbReference type="VEuPathDB" id="TriTrypDB:TM35_000301990"/>
<protein>
    <submittedName>
        <fullName evidence="3">Uncharacterized protein</fullName>
    </submittedName>
</protein>
<feature type="region of interest" description="Disordered" evidence="2">
    <location>
        <begin position="357"/>
        <end position="388"/>
    </location>
</feature>
<dbReference type="GeneID" id="39988302"/>
<name>A0A1X0NPQ5_9TRYP</name>
<feature type="compositionally biased region" description="Polar residues" evidence="2">
    <location>
        <begin position="980"/>
        <end position="989"/>
    </location>
</feature>
<keyword evidence="1" id="KW-0175">Coiled coil</keyword>
<feature type="compositionally biased region" description="Polar residues" evidence="2">
    <location>
        <begin position="124"/>
        <end position="134"/>
    </location>
</feature>
<feature type="coiled-coil region" evidence="1">
    <location>
        <begin position="659"/>
        <end position="715"/>
    </location>
</feature>